<accession>M2V3K2</accession>
<evidence type="ECO:0000313" key="3">
    <source>
        <dbReference type="EMBL" id="EMD94587.1"/>
    </source>
</evidence>
<evidence type="ECO:0000259" key="2">
    <source>
        <dbReference type="Pfam" id="PF14831"/>
    </source>
</evidence>
<dbReference type="InterPro" id="IPR028115">
    <property type="entry name" value="DUF4484"/>
</dbReference>
<organism evidence="3 4">
    <name type="scientific">Cochliobolus heterostrophus (strain C5 / ATCC 48332 / race O)</name>
    <name type="common">Southern corn leaf blight fungus</name>
    <name type="synonym">Bipolaris maydis</name>
    <dbReference type="NCBI Taxonomy" id="701091"/>
    <lineage>
        <taxon>Eukaryota</taxon>
        <taxon>Fungi</taxon>
        <taxon>Dikarya</taxon>
        <taxon>Ascomycota</taxon>
        <taxon>Pezizomycotina</taxon>
        <taxon>Dothideomycetes</taxon>
        <taxon>Pleosporomycetidae</taxon>
        <taxon>Pleosporales</taxon>
        <taxon>Pleosporineae</taxon>
        <taxon>Pleosporaceae</taxon>
        <taxon>Bipolaris</taxon>
    </lineage>
</organism>
<keyword evidence="4" id="KW-1185">Reference proteome</keyword>
<dbReference type="GO" id="GO:0005811">
    <property type="term" value="C:lipid droplet"/>
    <property type="evidence" value="ECO:0007669"/>
    <property type="project" value="TreeGrafter"/>
</dbReference>
<proteinExistence type="predicted"/>
<dbReference type="Pfam" id="PF14831">
    <property type="entry name" value="DUF4484"/>
    <property type="match status" value="1"/>
</dbReference>
<feature type="region of interest" description="Disordered" evidence="1">
    <location>
        <begin position="361"/>
        <end position="393"/>
    </location>
</feature>
<dbReference type="AlphaFoldDB" id="M2V3K2"/>
<dbReference type="OMA" id="GYTIVWK"/>
<evidence type="ECO:0000256" key="1">
    <source>
        <dbReference type="SAM" id="MobiDB-lite"/>
    </source>
</evidence>
<reference evidence="3 4" key="1">
    <citation type="journal article" date="2012" name="PLoS Pathog.">
        <title>Diverse lifestyles and strategies of plant pathogenesis encoded in the genomes of eighteen Dothideomycetes fungi.</title>
        <authorList>
            <person name="Ohm R.A."/>
            <person name="Feau N."/>
            <person name="Henrissat B."/>
            <person name="Schoch C.L."/>
            <person name="Horwitz B.A."/>
            <person name="Barry K.W."/>
            <person name="Condon B.J."/>
            <person name="Copeland A.C."/>
            <person name="Dhillon B."/>
            <person name="Glaser F."/>
            <person name="Hesse C.N."/>
            <person name="Kosti I."/>
            <person name="LaButti K."/>
            <person name="Lindquist E.A."/>
            <person name="Lucas S."/>
            <person name="Salamov A.A."/>
            <person name="Bradshaw R.E."/>
            <person name="Ciuffetti L."/>
            <person name="Hamelin R.C."/>
            <person name="Kema G.H.J."/>
            <person name="Lawrence C."/>
            <person name="Scott J.A."/>
            <person name="Spatafora J.W."/>
            <person name="Turgeon B.G."/>
            <person name="de Wit P.J.G.M."/>
            <person name="Zhong S."/>
            <person name="Goodwin S.B."/>
            <person name="Grigoriev I.V."/>
        </authorList>
    </citation>
    <scope>NUCLEOTIDE SEQUENCE [LARGE SCALE GENOMIC DNA]</scope>
    <source>
        <strain evidence="4">C5 / ATCC 48332 / race O</strain>
    </source>
</reference>
<dbReference type="EMBL" id="KB445571">
    <property type="protein sequence ID" value="EMD94587.1"/>
    <property type="molecule type" value="Genomic_DNA"/>
</dbReference>
<dbReference type="HOGENOM" id="CLU_019791_0_0_1"/>
<dbReference type="eggNOG" id="KOG4704">
    <property type="taxonomic scope" value="Eukaryota"/>
</dbReference>
<dbReference type="Proteomes" id="UP000016936">
    <property type="component" value="Unassembled WGS sequence"/>
</dbReference>
<dbReference type="InterPro" id="IPR018626">
    <property type="entry name" value="LCHN/Anr2"/>
</dbReference>
<dbReference type="InterPro" id="IPR053056">
    <property type="entry name" value="Lipid_Metab_Assoc_Protein"/>
</dbReference>
<dbReference type="OrthoDB" id="2152680at2759"/>
<name>M2V3K2_COCH5</name>
<dbReference type="Pfam" id="PF09804">
    <property type="entry name" value="DENND11"/>
    <property type="match status" value="1"/>
</dbReference>
<dbReference type="PANTHER" id="PTHR28153:SF1">
    <property type="entry name" value="DUF4484 DOMAIN-CONTAINING PROTEIN"/>
    <property type="match status" value="1"/>
</dbReference>
<gene>
    <name evidence="3" type="ORF">COCHEDRAFT_1167592</name>
</gene>
<evidence type="ECO:0000313" key="4">
    <source>
        <dbReference type="Proteomes" id="UP000016936"/>
    </source>
</evidence>
<dbReference type="PANTHER" id="PTHR28153">
    <property type="entry name" value="PROTEIN, PUTATIVE-RELATED"/>
    <property type="match status" value="1"/>
</dbReference>
<sequence>MSASRESSTTSGESPSGDAPSVEALFLIRFDKKVGYTVSWKRTATPDIELENAVEYKSLPSGLHSVQSDLVYFTHQGYAGLSAFAKGEAGDEERNAKFISVGVLVKKEGEFGRLGRAWLLAGRLEKMAAALAEDADTVAPLEEFWREQVERRGYGGEDGEGEGKGHSRERAISTVSAALKDEESLPEYHPALSIQRFLDVFGPLVFRLQQAALLRKRILFVGIPPVRTACEFVYNLSILSSISPRDTELLTPGTEELLRLPCLFSVGVHEIPYLEDLSKPKHGGHTPGAEASAGWVACTTDEIITTKTKLYDIIVELPHTYDAPPQERRWPRVRTSDGSLIKASQRDVSRYKMLHRELYKQRNRSKTAPEAYTDEENDDTAPLLSRDEMDGQGADDDFNEAYDETVVEPMTWSRLAYMGYMWWASAGERDAYATAEHEADRELIGDLAEYSQSLETAIIAYFHRQSSLLIQSLAQIIEADEQGERDSDNDDNDDDDSKALIIDQDDLSRMGLDTWSEADRAFIQEFSSLYFGRTVGIKGSEIDCCGLRVPVF</sequence>
<reference evidence="4" key="2">
    <citation type="journal article" date="2013" name="PLoS Genet.">
        <title>Comparative genome structure, secondary metabolite, and effector coding capacity across Cochliobolus pathogens.</title>
        <authorList>
            <person name="Condon B.J."/>
            <person name="Leng Y."/>
            <person name="Wu D."/>
            <person name="Bushley K.E."/>
            <person name="Ohm R.A."/>
            <person name="Otillar R."/>
            <person name="Martin J."/>
            <person name="Schackwitz W."/>
            <person name="Grimwood J."/>
            <person name="MohdZainudin N."/>
            <person name="Xue C."/>
            <person name="Wang R."/>
            <person name="Manning V.A."/>
            <person name="Dhillon B."/>
            <person name="Tu Z.J."/>
            <person name="Steffenson B.J."/>
            <person name="Salamov A."/>
            <person name="Sun H."/>
            <person name="Lowry S."/>
            <person name="LaButti K."/>
            <person name="Han J."/>
            <person name="Copeland A."/>
            <person name="Lindquist E."/>
            <person name="Barry K."/>
            <person name="Schmutz J."/>
            <person name="Baker S.E."/>
            <person name="Ciuffetti L.M."/>
            <person name="Grigoriev I.V."/>
            <person name="Zhong S."/>
            <person name="Turgeon B.G."/>
        </authorList>
    </citation>
    <scope>NUCLEOTIDE SEQUENCE [LARGE SCALE GENOMIC DNA]</scope>
    <source>
        <strain evidence="4">C5 / ATCC 48332 / race O</strain>
    </source>
</reference>
<protein>
    <recommendedName>
        <fullName evidence="2">DUF4484 domain-containing protein</fullName>
    </recommendedName>
</protein>
<dbReference type="STRING" id="701091.M2V3K2"/>
<feature type="domain" description="DUF4484" evidence="2">
    <location>
        <begin position="407"/>
        <end position="549"/>
    </location>
</feature>